<dbReference type="PANTHER" id="PTHR46033:SF67">
    <property type="entry name" value="AMINOTRANSFERASE-LIKE, PLANT MOBILE DOMAIN FAMILY PROTEIN"/>
    <property type="match status" value="1"/>
</dbReference>
<proteinExistence type="predicted"/>
<evidence type="ECO:0000313" key="3">
    <source>
        <dbReference type="Proteomes" id="UP000265520"/>
    </source>
</evidence>
<dbReference type="InterPro" id="IPR019557">
    <property type="entry name" value="AminoTfrase-like_pln_mobile"/>
</dbReference>
<dbReference type="Pfam" id="PF10536">
    <property type="entry name" value="PMD"/>
    <property type="match status" value="1"/>
</dbReference>
<sequence>MMKNKNLKKDLDCAGFRNEFLWKPYENSPCVEVYNEKDMWKCENPCLDDELLSFSRCLMVCELVGMGCKEKYFPHRVAMQFGMDQDIPGE</sequence>
<evidence type="ECO:0000313" key="2">
    <source>
        <dbReference type="EMBL" id="MCI16185.1"/>
    </source>
</evidence>
<protein>
    <recommendedName>
        <fullName evidence="1">Aminotransferase-like plant mobile domain-containing protein</fullName>
    </recommendedName>
</protein>
<feature type="domain" description="Aminotransferase-like plant mobile" evidence="1">
    <location>
        <begin position="3"/>
        <end position="89"/>
    </location>
</feature>
<dbReference type="AlphaFoldDB" id="A0A392PYY2"/>
<accession>A0A392PYY2</accession>
<dbReference type="InterPro" id="IPR044824">
    <property type="entry name" value="MAIN-like"/>
</dbReference>
<dbReference type="Proteomes" id="UP000265520">
    <property type="component" value="Unassembled WGS sequence"/>
</dbReference>
<dbReference type="PANTHER" id="PTHR46033">
    <property type="entry name" value="PROTEIN MAIN-LIKE 2"/>
    <property type="match status" value="1"/>
</dbReference>
<organism evidence="2 3">
    <name type="scientific">Trifolium medium</name>
    <dbReference type="NCBI Taxonomy" id="97028"/>
    <lineage>
        <taxon>Eukaryota</taxon>
        <taxon>Viridiplantae</taxon>
        <taxon>Streptophyta</taxon>
        <taxon>Embryophyta</taxon>
        <taxon>Tracheophyta</taxon>
        <taxon>Spermatophyta</taxon>
        <taxon>Magnoliopsida</taxon>
        <taxon>eudicotyledons</taxon>
        <taxon>Gunneridae</taxon>
        <taxon>Pentapetalae</taxon>
        <taxon>rosids</taxon>
        <taxon>fabids</taxon>
        <taxon>Fabales</taxon>
        <taxon>Fabaceae</taxon>
        <taxon>Papilionoideae</taxon>
        <taxon>50 kb inversion clade</taxon>
        <taxon>NPAAA clade</taxon>
        <taxon>Hologalegina</taxon>
        <taxon>IRL clade</taxon>
        <taxon>Trifolieae</taxon>
        <taxon>Trifolium</taxon>
    </lineage>
</organism>
<name>A0A392PYY2_9FABA</name>
<reference evidence="2 3" key="1">
    <citation type="journal article" date="2018" name="Front. Plant Sci.">
        <title>Red Clover (Trifolium pratense) and Zigzag Clover (T. medium) - A Picture of Genomic Similarities and Differences.</title>
        <authorList>
            <person name="Dluhosova J."/>
            <person name="Istvanek J."/>
            <person name="Nedelnik J."/>
            <person name="Repkova J."/>
        </authorList>
    </citation>
    <scope>NUCLEOTIDE SEQUENCE [LARGE SCALE GENOMIC DNA]</scope>
    <source>
        <strain evidence="3">cv. 10/8</strain>
        <tissue evidence="2">Leaf</tissue>
    </source>
</reference>
<feature type="non-terminal residue" evidence="2">
    <location>
        <position position="90"/>
    </location>
</feature>
<comment type="caution">
    <text evidence="2">The sequence shown here is derived from an EMBL/GenBank/DDBJ whole genome shotgun (WGS) entry which is preliminary data.</text>
</comment>
<evidence type="ECO:0000259" key="1">
    <source>
        <dbReference type="Pfam" id="PF10536"/>
    </source>
</evidence>
<dbReference type="GO" id="GO:0010073">
    <property type="term" value="P:meristem maintenance"/>
    <property type="evidence" value="ECO:0007669"/>
    <property type="project" value="InterPro"/>
</dbReference>
<dbReference type="EMBL" id="LXQA010099763">
    <property type="protein sequence ID" value="MCI16185.1"/>
    <property type="molecule type" value="Genomic_DNA"/>
</dbReference>
<keyword evidence="3" id="KW-1185">Reference proteome</keyword>